<comment type="catalytic activity">
    <reaction evidence="12">
        <text>(6S)-5,6,7,8-tetrahydrofolate + NADP(+) = 7,8-dihydrofolate + NADPH + H(+)</text>
        <dbReference type="Rhea" id="RHEA:15009"/>
        <dbReference type="ChEBI" id="CHEBI:15378"/>
        <dbReference type="ChEBI" id="CHEBI:57451"/>
        <dbReference type="ChEBI" id="CHEBI:57453"/>
        <dbReference type="ChEBI" id="CHEBI:57783"/>
        <dbReference type="ChEBI" id="CHEBI:58349"/>
        <dbReference type="EC" id="1.5.1.3"/>
    </reaction>
</comment>
<keyword evidence="7 13" id="KW-0545">Nucleotide biosynthesis</keyword>
<feature type="domain" description="DHFR" evidence="16">
    <location>
        <begin position="8"/>
        <end position="187"/>
    </location>
</feature>
<gene>
    <name evidence="17" type="ORF">GpartN1_g1045.t1</name>
</gene>
<dbReference type="NCBIfam" id="TIGR03284">
    <property type="entry name" value="thym_sym"/>
    <property type="match status" value="1"/>
</dbReference>
<evidence type="ECO:0000256" key="12">
    <source>
        <dbReference type="ARBA" id="ARBA00048873"/>
    </source>
</evidence>
<evidence type="ECO:0000256" key="9">
    <source>
        <dbReference type="ARBA" id="ARBA00023002"/>
    </source>
</evidence>
<dbReference type="GO" id="GO:0032259">
    <property type="term" value="P:methylation"/>
    <property type="evidence" value="ECO:0007669"/>
    <property type="project" value="UniProtKB-KW"/>
</dbReference>
<dbReference type="CDD" id="cd00351">
    <property type="entry name" value="TS_Pyrimidine_HMase"/>
    <property type="match status" value="1"/>
</dbReference>
<keyword evidence="8" id="KW-0521">NADP</keyword>
<dbReference type="InterPro" id="IPR012262">
    <property type="entry name" value="DHFR-TS"/>
</dbReference>
<dbReference type="InterPro" id="IPR017925">
    <property type="entry name" value="DHFR_CS"/>
</dbReference>
<dbReference type="PANTHER" id="PTHR11548">
    <property type="entry name" value="THYMIDYLATE SYNTHASE 1"/>
    <property type="match status" value="1"/>
</dbReference>
<evidence type="ECO:0000256" key="2">
    <source>
        <dbReference type="ARBA" id="ARBA00006900"/>
    </source>
</evidence>
<dbReference type="PROSITE" id="PS51330">
    <property type="entry name" value="DHFR_2"/>
    <property type="match status" value="1"/>
</dbReference>
<dbReference type="InterPro" id="IPR036926">
    <property type="entry name" value="Thymidate_synth/dCMP_Mease_sf"/>
</dbReference>
<dbReference type="InterPro" id="IPR001796">
    <property type="entry name" value="DHFR_dom"/>
</dbReference>
<reference evidence="17" key="2">
    <citation type="submission" date="2022-01" db="EMBL/GenBank/DDBJ databases">
        <authorList>
            <person name="Hirooka S."/>
            <person name="Miyagishima S.Y."/>
        </authorList>
    </citation>
    <scope>NUCLEOTIDE SEQUENCE</scope>
    <source>
        <strain evidence="17">NBRC 102759</strain>
    </source>
</reference>
<dbReference type="Gene3D" id="3.30.572.10">
    <property type="entry name" value="Thymidylate synthase/dCMP hydroxymethylase domain"/>
    <property type="match status" value="1"/>
</dbReference>
<evidence type="ECO:0000313" key="18">
    <source>
        <dbReference type="Proteomes" id="UP001061958"/>
    </source>
</evidence>
<evidence type="ECO:0000256" key="1">
    <source>
        <dbReference type="ARBA" id="ARBA00004903"/>
    </source>
</evidence>
<dbReference type="GO" id="GO:0004799">
    <property type="term" value="F:thymidylate synthase activity"/>
    <property type="evidence" value="ECO:0007669"/>
    <property type="project" value="UniProtKB-EC"/>
</dbReference>
<evidence type="ECO:0000256" key="8">
    <source>
        <dbReference type="ARBA" id="ARBA00022857"/>
    </source>
</evidence>
<comment type="catalytic activity">
    <reaction evidence="11">
        <text>dUMP + (6R)-5,10-methylene-5,6,7,8-tetrahydrofolate = 7,8-dihydrofolate + dTMP</text>
        <dbReference type="Rhea" id="RHEA:12104"/>
        <dbReference type="ChEBI" id="CHEBI:15636"/>
        <dbReference type="ChEBI" id="CHEBI:57451"/>
        <dbReference type="ChEBI" id="CHEBI:63528"/>
        <dbReference type="ChEBI" id="CHEBI:246422"/>
        <dbReference type="EC" id="2.1.1.45"/>
    </reaction>
</comment>
<reference evidence="17" key="1">
    <citation type="journal article" date="2022" name="Proc. Natl. Acad. Sci. U.S.A.">
        <title>Life cycle and functional genomics of the unicellular red alga Galdieria for elucidating algal and plant evolution and industrial use.</title>
        <authorList>
            <person name="Hirooka S."/>
            <person name="Itabashi T."/>
            <person name="Ichinose T.M."/>
            <person name="Onuma R."/>
            <person name="Fujiwara T."/>
            <person name="Yamashita S."/>
            <person name="Jong L.W."/>
            <person name="Tomita R."/>
            <person name="Iwane A.H."/>
            <person name="Miyagishima S.Y."/>
        </authorList>
    </citation>
    <scope>NUCLEOTIDE SEQUENCE</scope>
    <source>
        <strain evidence="17">NBRC 102759</strain>
    </source>
</reference>
<evidence type="ECO:0000259" key="16">
    <source>
        <dbReference type="PROSITE" id="PS51330"/>
    </source>
</evidence>
<accession>A0A9C7PRS1</accession>
<comment type="function">
    <text evidence="13">Bifunctional enzyme. Involved in de novo dTMP biosynthesis. Key enzyme in folate metabolism.</text>
</comment>
<dbReference type="HAMAP" id="MF_00008">
    <property type="entry name" value="Thymidy_synth_bact"/>
    <property type="match status" value="1"/>
</dbReference>
<dbReference type="GO" id="GO:0005829">
    <property type="term" value="C:cytosol"/>
    <property type="evidence" value="ECO:0007669"/>
    <property type="project" value="TreeGrafter"/>
</dbReference>
<dbReference type="Pfam" id="PF00303">
    <property type="entry name" value="Thymidylat_synt"/>
    <property type="match status" value="1"/>
</dbReference>
<dbReference type="PRINTS" id="PR00108">
    <property type="entry name" value="THYMDSNTHASE"/>
</dbReference>
<evidence type="ECO:0000256" key="6">
    <source>
        <dbReference type="ARBA" id="ARBA00022679"/>
    </source>
</evidence>
<proteinExistence type="inferred from homology"/>
<evidence type="ECO:0000256" key="4">
    <source>
        <dbReference type="ARBA" id="ARBA00022563"/>
    </source>
</evidence>
<evidence type="ECO:0000256" key="13">
    <source>
        <dbReference type="PIRNR" id="PIRNR000389"/>
    </source>
</evidence>
<dbReference type="NCBIfam" id="NF002497">
    <property type="entry name" value="PRK01827.1-3"/>
    <property type="match status" value="1"/>
</dbReference>
<comment type="pathway">
    <text evidence="1 13">Cofactor biosynthesis; tetrahydrofolate biosynthesis; 5,6,7,8-tetrahydrofolate from 7,8-dihydrofolate: step 1/1.</text>
</comment>
<dbReference type="EMBL" id="BQMJ01000007">
    <property type="protein sequence ID" value="GJQ09254.1"/>
    <property type="molecule type" value="Genomic_DNA"/>
</dbReference>
<evidence type="ECO:0000256" key="10">
    <source>
        <dbReference type="ARBA" id="ARBA00023268"/>
    </source>
</evidence>
<evidence type="ECO:0000256" key="11">
    <source>
        <dbReference type="ARBA" id="ARBA00047344"/>
    </source>
</evidence>
<dbReference type="FunFam" id="3.30.572.10:FF:000002">
    <property type="entry name" value="Possible thymidylate synthase"/>
    <property type="match status" value="1"/>
</dbReference>
<evidence type="ECO:0000256" key="5">
    <source>
        <dbReference type="ARBA" id="ARBA00022603"/>
    </source>
</evidence>
<keyword evidence="9 13" id="KW-0560">Oxidoreductase</keyword>
<keyword evidence="4 13" id="KW-0554">One-carbon metabolism</keyword>
<evidence type="ECO:0000256" key="14">
    <source>
        <dbReference type="PIRSR" id="PIRSR000389-1"/>
    </source>
</evidence>
<feature type="active site" evidence="14 15">
    <location>
        <position position="381"/>
    </location>
</feature>
<dbReference type="PROSITE" id="PS00091">
    <property type="entry name" value="THYMIDYLATE_SYNTHASE"/>
    <property type="match status" value="1"/>
</dbReference>
<evidence type="ECO:0000256" key="7">
    <source>
        <dbReference type="ARBA" id="ARBA00022727"/>
    </source>
</evidence>
<dbReference type="GO" id="GO:0004146">
    <property type="term" value="F:dihydrofolate reductase activity"/>
    <property type="evidence" value="ECO:0007669"/>
    <property type="project" value="UniProtKB-EC"/>
</dbReference>
<keyword evidence="6 13" id="KW-0808">Transferase</keyword>
<keyword evidence="18" id="KW-1185">Reference proteome</keyword>
<dbReference type="Pfam" id="PF00186">
    <property type="entry name" value="DHFR_1"/>
    <property type="match status" value="1"/>
</dbReference>
<dbReference type="OrthoDB" id="766at2759"/>
<comment type="similarity">
    <text evidence="2 13">In the C-terminal section; belongs to the thymidylate synthase family.</text>
</comment>
<evidence type="ECO:0000313" key="17">
    <source>
        <dbReference type="EMBL" id="GJQ09254.1"/>
    </source>
</evidence>
<comment type="caution">
    <text evidence="17">The sequence shown here is derived from an EMBL/GenBank/DDBJ whole genome shotgun (WGS) entry which is preliminary data.</text>
</comment>
<dbReference type="GO" id="GO:0005739">
    <property type="term" value="C:mitochondrion"/>
    <property type="evidence" value="ECO:0007669"/>
    <property type="project" value="TreeGrafter"/>
</dbReference>
<dbReference type="SUPFAM" id="SSF53597">
    <property type="entry name" value="Dihydrofolate reductase-like"/>
    <property type="match status" value="1"/>
</dbReference>
<sequence>MDSQCHIELRVVVALTSSGRGIGMCGKMPWKLKKDLQFFKELTTGNPVIMGRKTWESLPAMSRPLKKRLNVVLTRNPALFQRNYLESLTEENGAEEEGLCLACTSLESALNILRLRSATLAYVIGGRQVFEEALMNPACSRLYLTRIHKDFACDTFFPCIPNDFQLVSNSEIFEENGIKFEFVEYRREVNLSTGIDENYGNCKRQKINSSCQPHEEYQYLELVRKIMEQGVFKNDRTGVGTLSLFGHQMRFSLQHQFPLLTTKKVFWRGVVHELLWFISGSTNAKKLGEKGIHIWDENASRAFLDNQGFFDREEGDLGPVYGFQWRHFGAKYRSMHDSYENEGVDQLTQIIETLKRNPNDRRMILSAWNPSAIPEMALPPCHILAQFYVSNDCLSCHMYQRSCDMGLGVPFNIGSYALLTYMIAKLVHLSPGELIYSMGDVHIYQNHLVPLTFQLNRKPRPFPRLLIKDRPNLQSIDDFLFSDFELIDYHPHSVIKMQMAV</sequence>
<keyword evidence="10" id="KW-0511">Multifunctional enzyme</keyword>
<dbReference type="PIRSF" id="PIRSF000389">
    <property type="entry name" value="DHFR-TS"/>
    <property type="match status" value="1"/>
</dbReference>
<dbReference type="InterPro" id="IPR023451">
    <property type="entry name" value="Thymidate_synth/dCMP_Mease_dom"/>
</dbReference>
<organism evidence="17 18">
    <name type="scientific">Galdieria partita</name>
    <dbReference type="NCBI Taxonomy" id="83374"/>
    <lineage>
        <taxon>Eukaryota</taxon>
        <taxon>Rhodophyta</taxon>
        <taxon>Bangiophyceae</taxon>
        <taxon>Galdieriales</taxon>
        <taxon>Galdieriaceae</taxon>
        <taxon>Galdieria</taxon>
    </lineage>
</organism>
<dbReference type="InterPro" id="IPR045097">
    <property type="entry name" value="Thymidate_synth/dCMP_Mease"/>
</dbReference>
<dbReference type="GO" id="GO:0046654">
    <property type="term" value="P:tetrahydrofolate biosynthetic process"/>
    <property type="evidence" value="ECO:0007669"/>
    <property type="project" value="InterPro"/>
</dbReference>
<comment type="similarity">
    <text evidence="3 13">In the N-terminal section; belongs to the dihydrofolate reductase family.</text>
</comment>
<dbReference type="AlphaFoldDB" id="A0A9C7PRS1"/>
<dbReference type="Proteomes" id="UP001061958">
    <property type="component" value="Unassembled WGS sequence"/>
</dbReference>
<dbReference type="CDD" id="cd00209">
    <property type="entry name" value="DHFR"/>
    <property type="match status" value="1"/>
</dbReference>
<dbReference type="GO" id="GO:0006231">
    <property type="term" value="P:dTMP biosynthetic process"/>
    <property type="evidence" value="ECO:0007669"/>
    <property type="project" value="InterPro"/>
</dbReference>
<dbReference type="Gene3D" id="3.40.430.10">
    <property type="entry name" value="Dihydrofolate Reductase, subunit A"/>
    <property type="match status" value="1"/>
</dbReference>
<dbReference type="InterPro" id="IPR020940">
    <property type="entry name" value="Thymidylate_synthase_AS"/>
</dbReference>
<dbReference type="SUPFAM" id="SSF55831">
    <property type="entry name" value="Thymidylate synthase/dCMP hydroxymethylase"/>
    <property type="match status" value="1"/>
</dbReference>
<dbReference type="PROSITE" id="PS00075">
    <property type="entry name" value="DHFR_1"/>
    <property type="match status" value="1"/>
</dbReference>
<dbReference type="PANTHER" id="PTHR11548:SF2">
    <property type="entry name" value="THYMIDYLATE SYNTHASE"/>
    <property type="match status" value="1"/>
</dbReference>
<dbReference type="InterPro" id="IPR000398">
    <property type="entry name" value="Thymidylate_synthase"/>
</dbReference>
<name>A0A9C7PRS1_9RHOD</name>
<protein>
    <recommendedName>
        <fullName evidence="13">Bifunctional dihydrofolate reductase-thymidylate synthase</fullName>
    </recommendedName>
</protein>
<dbReference type="GO" id="GO:0006730">
    <property type="term" value="P:one-carbon metabolic process"/>
    <property type="evidence" value="ECO:0007669"/>
    <property type="project" value="UniProtKB-KW"/>
</dbReference>
<evidence type="ECO:0000256" key="3">
    <source>
        <dbReference type="ARBA" id="ARBA00010176"/>
    </source>
</evidence>
<evidence type="ECO:0000256" key="15">
    <source>
        <dbReference type="PROSITE-ProRule" id="PRU10016"/>
    </source>
</evidence>
<dbReference type="InterPro" id="IPR024072">
    <property type="entry name" value="DHFR-like_dom_sf"/>
</dbReference>
<keyword evidence="5 13" id="KW-0489">Methyltransferase</keyword>